<evidence type="ECO:0000313" key="1">
    <source>
        <dbReference type="EMBL" id="SMC32871.1"/>
    </source>
</evidence>
<organism evidence="1 2">
    <name type="scientific">Moheibacter sediminis</name>
    <dbReference type="NCBI Taxonomy" id="1434700"/>
    <lineage>
        <taxon>Bacteria</taxon>
        <taxon>Pseudomonadati</taxon>
        <taxon>Bacteroidota</taxon>
        <taxon>Flavobacteriia</taxon>
        <taxon>Flavobacteriales</taxon>
        <taxon>Weeksellaceae</taxon>
        <taxon>Moheibacter</taxon>
    </lineage>
</organism>
<proteinExistence type="predicted"/>
<dbReference type="RefSeq" id="WP_084015362.1">
    <property type="nucleotide sequence ID" value="NZ_FWXS01000001.1"/>
</dbReference>
<dbReference type="EMBL" id="FWXS01000001">
    <property type="protein sequence ID" value="SMC32871.1"/>
    <property type="molecule type" value="Genomic_DNA"/>
</dbReference>
<name>A0A1W1YAM4_9FLAO</name>
<keyword evidence="2" id="KW-1185">Reference proteome</keyword>
<sequence length="98" mass="11341">MTSKFEQIPADPDTQILLSSKMKFGEIDCLFQAWVWDSIQGNSLIFHAKDIGNQTDDELKNWITSESEIVQSKSTMNVSRNPYKHDFVFVNFDFKAMD</sequence>
<protein>
    <submittedName>
        <fullName evidence="1">Uncharacterized protein</fullName>
    </submittedName>
</protein>
<dbReference type="AlphaFoldDB" id="A0A1W1YAM4"/>
<reference evidence="1 2" key="1">
    <citation type="submission" date="2017-04" db="EMBL/GenBank/DDBJ databases">
        <authorList>
            <person name="Afonso C.L."/>
            <person name="Miller P.J."/>
            <person name="Scott M.A."/>
            <person name="Spackman E."/>
            <person name="Goraichik I."/>
            <person name="Dimitrov K.M."/>
            <person name="Suarez D.L."/>
            <person name="Swayne D.E."/>
        </authorList>
    </citation>
    <scope>NUCLEOTIDE SEQUENCE [LARGE SCALE GENOMIC DNA]</scope>
    <source>
        <strain evidence="1 2">CGMCC 1.12708</strain>
    </source>
</reference>
<gene>
    <name evidence="1" type="ORF">SAMN06296427_101147</name>
</gene>
<dbReference type="Proteomes" id="UP000192393">
    <property type="component" value="Unassembled WGS sequence"/>
</dbReference>
<evidence type="ECO:0000313" key="2">
    <source>
        <dbReference type="Proteomes" id="UP000192393"/>
    </source>
</evidence>
<dbReference type="STRING" id="1434700.SAMN06296427_101147"/>
<dbReference type="OrthoDB" id="6198900at2"/>
<accession>A0A1W1YAM4</accession>